<keyword evidence="1" id="KW-0732">Signal</keyword>
<organism evidence="2 3">
    <name type="scientific">Aureobasidium pullulans EXF-150</name>
    <dbReference type="NCBI Taxonomy" id="1043002"/>
    <lineage>
        <taxon>Eukaryota</taxon>
        <taxon>Fungi</taxon>
        <taxon>Dikarya</taxon>
        <taxon>Ascomycota</taxon>
        <taxon>Pezizomycotina</taxon>
        <taxon>Dothideomycetes</taxon>
        <taxon>Dothideomycetidae</taxon>
        <taxon>Dothideales</taxon>
        <taxon>Saccotheciaceae</taxon>
        <taxon>Aureobasidium</taxon>
    </lineage>
</organism>
<name>A0A074Y091_AURPU</name>
<dbReference type="HOGENOM" id="CLU_1547227_0_0_1"/>
<dbReference type="RefSeq" id="XP_029765536.1">
    <property type="nucleotide sequence ID" value="XM_029910146.1"/>
</dbReference>
<dbReference type="GeneID" id="40752452"/>
<gene>
    <name evidence="2" type="ORF">M438DRAFT_5138</name>
</gene>
<evidence type="ECO:0000313" key="3">
    <source>
        <dbReference type="Proteomes" id="UP000030706"/>
    </source>
</evidence>
<evidence type="ECO:0000313" key="2">
    <source>
        <dbReference type="EMBL" id="KEQ89349.1"/>
    </source>
</evidence>
<proteinExistence type="predicted"/>
<protein>
    <submittedName>
        <fullName evidence="2">Uncharacterized protein</fullName>
    </submittedName>
</protein>
<dbReference type="Proteomes" id="UP000030706">
    <property type="component" value="Unassembled WGS sequence"/>
</dbReference>
<feature type="signal peptide" evidence="1">
    <location>
        <begin position="1"/>
        <end position="18"/>
    </location>
</feature>
<dbReference type="AlphaFoldDB" id="A0A074Y091"/>
<reference evidence="2 3" key="1">
    <citation type="journal article" date="2014" name="BMC Genomics">
        <title>Genome sequencing of four Aureobasidium pullulans varieties: biotechnological potential, stress tolerance, and description of new species.</title>
        <authorList>
            <person name="Gostin Ar C."/>
            <person name="Ohm R.A."/>
            <person name="Kogej T."/>
            <person name="Sonjak S."/>
            <person name="Turk M."/>
            <person name="Zajc J."/>
            <person name="Zalar P."/>
            <person name="Grube M."/>
            <person name="Sun H."/>
            <person name="Han J."/>
            <person name="Sharma A."/>
            <person name="Chiniquy J."/>
            <person name="Ngan C.Y."/>
            <person name="Lipzen A."/>
            <person name="Barry K."/>
            <person name="Grigoriev I.V."/>
            <person name="Gunde-Cimerman N."/>
        </authorList>
    </citation>
    <scope>NUCLEOTIDE SEQUENCE [LARGE SCALE GENOMIC DNA]</scope>
    <source>
        <strain evidence="2 3">EXF-150</strain>
    </source>
</reference>
<keyword evidence="3" id="KW-1185">Reference proteome</keyword>
<dbReference type="EMBL" id="KL584974">
    <property type="protein sequence ID" value="KEQ89349.1"/>
    <property type="molecule type" value="Genomic_DNA"/>
</dbReference>
<sequence>MHPYILMLSAFPLLGVYAGCCSAASSYSDNLAQLGVAKSTQSSSWVAYASSRAKRIRISYLAVSLGRLLASSLVDLHFHLATHGTSDCTHPLAPLIIHHPSSAVLFSFFDFVAWDLEGGLWGGFEHQGTKHRGGRARTNQIETTTDTFDRGSSKGQDMYHMSITECVFSREKA</sequence>
<accession>A0A074Y091</accession>
<feature type="chain" id="PRO_5001703901" evidence="1">
    <location>
        <begin position="19"/>
        <end position="173"/>
    </location>
</feature>
<evidence type="ECO:0000256" key="1">
    <source>
        <dbReference type="SAM" id="SignalP"/>
    </source>
</evidence>